<evidence type="ECO:0000259" key="1">
    <source>
        <dbReference type="Pfam" id="PF13173"/>
    </source>
</evidence>
<gene>
    <name evidence="2" type="ORF">MNB_ARC-1_854</name>
</gene>
<dbReference type="InterPro" id="IPR041682">
    <property type="entry name" value="AAA_14"/>
</dbReference>
<protein>
    <recommendedName>
        <fullName evidence="1">AAA domain-containing protein</fullName>
    </recommendedName>
</protein>
<dbReference type="SUPFAM" id="SSF52540">
    <property type="entry name" value="P-loop containing nucleoside triphosphate hydrolases"/>
    <property type="match status" value="1"/>
</dbReference>
<name>A0A3B1E581_9ZZZZ</name>
<evidence type="ECO:0000313" key="2">
    <source>
        <dbReference type="EMBL" id="VAY86195.1"/>
    </source>
</evidence>
<dbReference type="Pfam" id="PF13173">
    <property type="entry name" value="AAA_14"/>
    <property type="match status" value="1"/>
</dbReference>
<reference evidence="2" key="1">
    <citation type="submission" date="2018-10" db="EMBL/GenBank/DDBJ databases">
        <authorList>
            <person name="Aoki K."/>
        </authorList>
    </citation>
    <scope>NUCLEOTIDE SEQUENCE</scope>
</reference>
<dbReference type="AlphaFoldDB" id="A0A3B1E581"/>
<feature type="domain" description="AAA" evidence="1">
    <location>
        <begin position="27"/>
        <end position="97"/>
    </location>
</feature>
<dbReference type="EMBL" id="UOYO01000002">
    <property type="protein sequence ID" value="VAY86195.1"/>
    <property type="molecule type" value="Genomic_DNA"/>
</dbReference>
<organism evidence="2">
    <name type="scientific">hydrothermal vent metagenome</name>
    <dbReference type="NCBI Taxonomy" id="652676"/>
    <lineage>
        <taxon>unclassified sequences</taxon>
        <taxon>metagenomes</taxon>
        <taxon>ecological metagenomes</taxon>
    </lineage>
</organism>
<dbReference type="InterPro" id="IPR027417">
    <property type="entry name" value="P-loop_NTPase"/>
</dbReference>
<accession>A0A3B1E581</accession>
<sequence length="360" mass="42720">MKNLEKLYEIDFDKISPLQRKIEIKNTHTIIVGAPKSGKSYLIYDHLKQYLSKQYLYINLDDLRFDTTTIFYNLDRFLIQNKDIEILALDNCHLLPTNLFKNIVHLKSIIISSLHNISLKDFKTIHIKPLDFEEYISFDIKHQNITNSFNSFLKYGNFPEIIQINENKKMSRNQEIIQLITNGKLEFEILKLFISATNELKSIFQLFNYFKRSSKISKDIFYQTAKMFESKKILYFCHKYKEQKAPKKIYCYNHSLINAVTIDKKFNNLFSNMIFLELGRLYKNIYYLDYIDFYIDQTNSIILSIPFFNDHSLLSAKILPTMTQYNISKITIITVSIEKTIFIDSIECKVLPFYSWALSL</sequence>
<proteinExistence type="predicted"/>